<dbReference type="InterPro" id="IPR021864">
    <property type="entry name" value="DUF3475"/>
</dbReference>
<name>A0AAV6X898_9LAMI</name>
<dbReference type="GO" id="GO:0045927">
    <property type="term" value="P:positive regulation of growth"/>
    <property type="evidence" value="ECO:0007669"/>
    <property type="project" value="InterPro"/>
</dbReference>
<dbReference type="PANTHER" id="PTHR31371:SF4">
    <property type="entry name" value="DUF668 DOMAIN-CONTAINING PROTEIN"/>
    <property type="match status" value="1"/>
</dbReference>
<feature type="domain" description="DUF668" evidence="1">
    <location>
        <begin position="395"/>
        <end position="486"/>
    </location>
</feature>
<dbReference type="InterPro" id="IPR007700">
    <property type="entry name" value="DUF668"/>
</dbReference>
<dbReference type="Proteomes" id="UP000826271">
    <property type="component" value="Unassembled WGS sequence"/>
</dbReference>
<feature type="domain" description="DUF3475" evidence="2">
    <location>
        <begin position="33"/>
        <end position="89"/>
    </location>
</feature>
<comment type="caution">
    <text evidence="3">The sequence shown here is derived from an EMBL/GenBank/DDBJ whole genome shotgun (WGS) entry which is preliminary data.</text>
</comment>
<sequence>MVGETVTETWFSNIWKSSRKSLSWESERPVLGILSFEVSRLMSKVVNLWQCLSDRQIVRLREEIANSVGIQKLISQDEDYLMDLALAEIIENFVSVANTVAILGKKCVDPTYHNLESVFDGSGEIDFKWYGWRYRLKKMERKVKKMEKFVAATEQLYSEIEVLAELEQSFRRKLVGADSGKMKLLEFQQKVIWQRQEVKNLQEMSHWVRTYDYVVRLLLRSLFTIFERIKYVYGINNQIENVDRTDDYEHIRNGDCLIHSNSISALMQTSQKNNHSTFSATLGRSLSNLGFGGGKSKSRNRKSHDLSPSSILCGKEHHMKARKYTPIGFAGCITGVSESPVIDSYTHSCGSSFRSNGASQKEDDEMRDNCRISISPTKVSFFSSKRDLLNARPSTLGFAALALHYSNVIILIEKLASYPHLISVDARDDLYYLLPATIRSCLRAKLKTFSRNLASSVYDAAFAAEWSLALARILEWLSPLAHNMIRWQSERNFERQRLVFGSNVLLVQTLYFANQVETEAAIVELLMGLNYLCRFGTEINERPFRESSCSRAYDGCLFQRDKMCYNMIDHTS</sequence>
<dbReference type="Pfam" id="PF11961">
    <property type="entry name" value="DUF3475"/>
    <property type="match status" value="1"/>
</dbReference>
<keyword evidence="4" id="KW-1185">Reference proteome</keyword>
<dbReference type="Pfam" id="PF05003">
    <property type="entry name" value="DUF668"/>
    <property type="match status" value="1"/>
</dbReference>
<evidence type="ECO:0000259" key="1">
    <source>
        <dbReference type="Pfam" id="PF05003"/>
    </source>
</evidence>
<dbReference type="EMBL" id="WHWC01000009">
    <property type="protein sequence ID" value="KAG8376657.1"/>
    <property type="molecule type" value="Genomic_DNA"/>
</dbReference>
<evidence type="ECO:0000313" key="3">
    <source>
        <dbReference type="EMBL" id="KAG8376657.1"/>
    </source>
</evidence>
<reference evidence="3" key="1">
    <citation type="submission" date="2019-10" db="EMBL/GenBank/DDBJ databases">
        <authorList>
            <person name="Zhang R."/>
            <person name="Pan Y."/>
            <person name="Wang J."/>
            <person name="Ma R."/>
            <person name="Yu S."/>
        </authorList>
    </citation>
    <scope>NUCLEOTIDE SEQUENCE</scope>
    <source>
        <strain evidence="3">LA-IB0</strain>
        <tissue evidence="3">Leaf</tissue>
    </source>
</reference>
<evidence type="ECO:0000259" key="2">
    <source>
        <dbReference type="Pfam" id="PF11961"/>
    </source>
</evidence>
<dbReference type="PANTHER" id="PTHR31371">
    <property type="entry name" value="BNAC09G50660D PROTEIN"/>
    <property type="match status" value="1"/>
</dbReference>
<accession>A0AAV6X898</accession>
<protein>
    <submittedName>
        <fullName evidence="3">Uncharacterized protein</fullName>
    </submittedName>
</protein>
<dbReference type="AlphaFoldDB" id="A0AAV6X898"/>
<evidence type="ECO:0000313" key="4">
    <source>
        <dbReference type="Proteomes" id="UP000826271"/>
    </source>
</evidence>
<organism evidence="3 4">
    <name type="scientific">Buddleja alternifolia</name>
    <dbReference type="NCBI Taxonomy" id="168488"/>
    <lineage>
        <taxon>Eukaryota</taxon>
        <taxon>Viridiplantae</taxon>
        <taxon>Streptophyta</taxon>
        <taxon>Embryophyta</taxon>
        <taxon>Tracheophyta</taxon>
        <taxon>Spermatophyta</taxon>
        <taxon>Magnoliopsida</taxon>
        <taxon>eudicotyledons</taxon>
        <taxon>Gunneridae</taxon>
        <taxon>Pentapetalae</taxon>
        <taxon>asterids</taxon>
        <taxon>lamiids</taxon>
        <taxon>Lamiales</taxon>
        <taxon>Scrophulariaceae</taxon>
        <taxon>Buddlejeae</taxon>
        <taxon>Buddleja</taxon>
    </lineage>
</organism>
<proteinExistence type="predicted"/>
<gene>
    <name evidence="3" type="ORF">BUALT_Bualt09G0086300</name>
</gene>